<organism evidence="8 9">
    <name type="scientific">Candidatus Phytoplasma pruni</name>
    <dbReference type="NCBI Taxonomy" id="479893"/>
    <lineage>
        <taxon>Bacteria</taxon>
        <taxon>Bacillati</taxon>
        <taxon>Mycoplasmatota</taxon>
        <taxon>Mollicutes</taxon>
        <taxon>Acholeplasmatales</taxon>
        <taxon>Acholeplasmataceae</taxon>
        <taxon>Candidatus Phytoplasma</taxon>
        <taxon>16SrIII (X-disease group)</taxon>
    </lineage>
</organism>
<dbReference type="PANTHER" id="PTHR30614:SF10">
    <property type="entry name" value="ARGININE ABC TRANSPORTER PERMEASE PROTEIN ARTM"/>
    <property type="match status" value="1"/>
</dbReference>
<dbReference type="InterPro" id="IPR001638">
    <property type="entry name" value="Solute-binding_3/MltF_N"/>
</dbReference>
<dbReference type="SUPFAM" id="SSF161098">
    <property type="entry name" value="MetI-like"/>
    <property type="match status" value="1"/>
</dbReference>
<dbReference type="PANTHER" id="PTHR30614">
    <property type="entry name" value="MEMBRANE COMPONENT OF AMINO ACID ABC TRANSPORTER"/>
    <property type="match status" value="1"/>
</dbReference>
<reference evidence="8 9" key="1">
    <citation type="submission" date="2020-06" db="EMBL/GenBank/DDBJ databases">
        <title>Draft genome sequence of Candidatus Phytoplasma pruni (X-disease group, subgroup 16SrIII-B) strain ChTDIII from Argentina.</title>
        <authorList>
            <person name="Fernandez F.D."/>
            <person name="Zuebert C."/>
            <person name="Huettel B."/>
            <person name="Kube M."/>
            <person name="Conci L.R."/>
        </authorList>
    </citation>
    <scope>NUCLEOTIDE SEQUENCE [LARGE SCALE GENOMIC DNA]</scope>
    <source>
        <strain evidence="8 9">ChTDIII</strain>
    </source>
</reference>
<evidence type="ECO:0000256" key="5">
    <source>
        <dbReference type="ARBA" id="ARBA00023136"/>
    </source>
</evidence>
<evidence type="ECO:0000256" key="1">
    <source>
        <dbReference type="ARBA" id="ARBA00004141"/>
    </source>
</evidence>
<dbReference type="PROSITE" id="PS50928">
    <property type="entry name" value="ABC_TM1"/>
    <property type="match status" value="1"/>
</dbReference>
<dbReference type="InterPro" id="IPR035906">
    <property type="entry name" value="MetI-like_sf"/>
</dbReference>
<dbReference type="GO" id="GO:0005886">
    <property type="term" value="C:plasma membrane"/>
    <property type="evidence" value="ECO:0007669"/>
    <property type="project" value="UniProtKB-SubCell"/>
</dbReference>
<protein>
    <submittedName>
        <fullName evidence="8">Transporter substrate-binding domain-containing protein</fullName>
    </submittedName>
</protein>
<dbReference type="EMBL" id="JABUOH010000065">
    <property type="protein sequence ID" value="NWN46065.1"/>
    <property type="molecule type" value="Genomic_DNA"/>
</dbReference>
<evidence type="ECO:0000256" key="2">
    <source>
        <dbReference type="ARBA" id="ARBA00022519"/>
    </source>
</evidence>
<proteinExistence type="inferred from homology"/>
<accession>A0A851HDC2</accession>
<dbReference type="Pfam" id="PF00497">
    <property type="entry name" value="SBP_bac_3"/>
    <property type="match status" value="1"/>
</dbReference>
<keyword evidence="3 6" id="KW-0812">Transmembrane</keyword>
<dbReference type="AlphaFoldDB" id="A0A851HDC2"/>
<sequence length="582" mass="67429">MNFTEFIRKYIYQNGKKILICSIFLSFFLFLHYYVLCLSNTDKKRDKEKTLTMAITLYDAPPMIFDGKIVDDEGKLLSVKTENGDYINGADVMLLKKLADRMKKTLVIKMFPYNGILNAVQNDTVDGMIGMFNATKERDEKMISIPYTNYELGILVRQDDKRFESAKENENFNFMAEEFRNKIDNQNPIRFTSVSGLVFDQKIIPHLRDQNKNAFVQHEKNAWRTDLTSCMKAVEQNNADILMQDFQNLVPIQAKNPGKFKLLKVDIDKSGLSKTDVPPLAIFLNKNNVELKEQFDKHLKDMKVLKETGVNDYQGKLENFNTGEKSEYQQYLKTAQNTYKNNLTSKNNLTKQNHFWSNLWRSLPSYKTGFMITLLIAMDGLFLGLLLALLLVLIKTTLDQSQSLHKMIVYSQKTFSFLIDFFMNIFKAVPITVQAFLFYNSLVYFDLFKGFTGVLYVALIVVLLNTAFNLTNIMLNHIKFLDKGQIEAGYALGMERKQVFRYIILEQTFKRTIPSFWNQLIINLKETSLFSVIGMVSLLWTAERNISITFDAITPFIVVSIIYIVLVSLTNFTSKKIQKWNH</sequence>
<gene>
    <name evidence="8" type="ORF">HR065_03190</name>
</gene>
<evidence type="ECO:0000256" key="3">
    <source>
        <dbReference type="ARBA" id="ARBA00022692"/>
    </source>
</evidence>
<keyword evidence="6" id="KW-0813">Transport</keyword>
<feature type="transmembrane region" description="Helical" evidence="6">
    <location>
        <begin position="552"/>
        <end position="572"/>
    </location>
</feature>
<dbReference type="RefSeq" id="WP_178734445.1">
    <property type="nucleotide sequence ID" value="NZ_JABUOH010000065.1"/>
</dbReference>
<feature type="transmembrane region" description="Helical" evidence="6">
    <location>
        <begin position="18"/>
        <end position="36"/>
    </location>
</feature>
<feature type="transmembrane region" description="Helical" evidence="6">
    <location>
        <begin position="520"/>
        <end position="540"/>
    </location>
</feature>
<comment type="subcellular location">
    <subcellularLocation>
        <location evidence="6">Cell membrane</location>
        <topology evidence="6">Multi-pass membrane protein</topology>
    </subcellularLocation>
    <subcellularLocation>
        <location evidence="1">Membrane</location>
        <topology evidence="1">Multi-pass membrane protein</topology>
    </subcellularLocation>
</comment>
<dbReference type="GO" id="GO:0006865">
    <property type="term" value="P:amino acid transport"/>
    <property type="evidence" value="ECO:0007669"/>
    <property type="project" value="TreeGrafter"/>
</dbReference>
<feature type="transmembrane region" description="Helical" evidence="6">
    <location>
        <begin position="415"/>
        <end position="439"/>
    </location>
</feature>
<dbReference type="SMART" id="SM00062">
    <property type="entry name" value="PBPb"/>
    <property type="match status" value="1"/>
</dbReference>
<feature type="transmembrane region" description="Helical" evidence="6">
    <location>
        <begin position="370"/>
        <end position="394"/>
    </location>
</feature>
<keyword evidence="9" id="KW-1185">Reference proteome</keyword>
<dbReference type="Pfam" id="PF00528">
    <property type="entry name" value="BPD_transp_1"/>
    <property type="match status" value="1"/>
</dbReference>
<evidence type="ECO:0000256" key="4">
    <source>
        <dbReference type="ARBA" id="ARBA00022989"/>
    </source>
</evidence>
<dbReference type="GO" id="GO:0055085">
    <property type="term" value="P:transmembrane transport"/>
    <property type="evidence" value="ECO:0007669"/>
    <property type="project" value="InterPro"/>
</dbReference>
<comment type="similarity">
    <text evidence="6">Belongs to the binding-protein-dependent transport system permease family.</text>
</comment>
<dbReference type="Gene3D" id="1.10.3720.10">
    <property type="entry name" value="MetI-like"/>
    <property type="match status" value="1"/>
</dbReference>
<evidence type="ECO:0000313" key="8">
    <source>
        <dbReference type="EMBL" id="NWN46065.1"/>
    </source>
</evidence>
<dbReference type="Gene3D" id="3.40.190.10">
    <property type="entry name" value="Periplasmic binding protein-like II"/>
    <property type="match status" value="2"/>
</dbReference>
<evidence type="ECO:0000256" key="6">
    <source>
        <dbReference type="RuleBase" id="RU363032"/>
    </source>
</evidence>
<evidence type="ECO:0000259" key="7">
    <source>
        <dbReference type="PROSITE" id="PS50928"/>
    </source>
</evidence>
<keyword evidence="2" id="KW-1003">Cell membrane</keyword>
<feature type="transmembrane region" description="Helical" evidence="6">
    <location>
        <begin position="451"/>
        <end position="475"/>
    </location>
</feature>
<keyword evidence="5 6" id="KW-0472">Membrane</keyword>
<dbReference type="CDD" id="cd06261">
    <property type="entry name" value="TM_PBP2"/>
    <property type="match status" value="1"/>
</dbReference>
<evidence type="ECO:0000313" key="9">
    <source>
        <dbReference type="Proteomes" id="UP000568109"/>
    </source>
</evidence>
<dbReference type="SUPFAM" id="SSF53850">
    <property type="entry name" value="Periplasmic binding protein-like II"/>
    <property type="match status" value="1"/>
</dbReference>
<keyword evidence="4 6" id="KW-1133">Transmembrane helix</keyword>
<keyword evidence="2" id="KW-0997">Cell inner membrane</keyword>
<dbReference type="InterPro" id="IPR043429">
    <property type="entry name" value="ArtM/GltK/GlnP/TcyL/YhdX-like"/>
</dbReference>
<dbReference type="Proteomes" id="UP000568109">
    <property type="component" value="Unassembled WGS sequence"/>
</dbReference>
<name>A0A851HDC2_9MOLU</name>
<feature type="domain" description="ABC transmembrane type-1" evidence="7">
    <location>
        <begin position="370"/>
        <end position="571"/>
    </location>
</feature>
<dbReference type="InterPro" id="IPR000515">
    <property type="entry name" value="MetI-like"/>
</dbReference>
<comment type="caution">
    <text evidence="8">The sequence shown here is derived from an EMBL/GenBank/DDBJ whole genome shotgun (WGS) entry which is preliminary data.</text>
</comment>